<gene>
    <name evidence="10" type="ORF">GBAR_LOCUS2202</name>
</gene>
<dbReference type="GO" id="GO:0006047">
    <property type="term" value="P:UDP-N-acetylglucosamine metabolic process"/>
    <property type="evidence" value="ECO:0007669"/>
    <property type="project" value="TreeGrafter"/>
</dbReference>
<reference evidence="10" key="1">
    <citation type="submission" date="2023-03" db="EMBL/GenBank/DDBJ databases">
        <authorList>
            <person name="Steffen K."/>
            <person name="Cardenas P."/>
        </authorList>
    </citation>
    <scope>NUCLEOTIDE SEQUENCE</scope>
</reference>
<evidence type="ECO:0000256" key="1">
    <source>
        <dbReference type="ARBA" id="ARBA00001031"/>
    </source>
</evidence>
<dbReference type="Pfam" id="PF01380">
    <property type="entry name" value="SIS"/>
    <property type="match status" value="2"/>
</dbReference>
<dbReference type="CDD" id="cd00714">
    <property type="entry name" value="GFAT"/>
    <property type="match status" value="1"/>
</dbReference>
<keyword evidence="6" id="KW-0677">Repeat</keyword>
<keyword evidence="4 10" id="KW-0032">Aminotransferase</keyword>
<dbReference type="CDD" id="cd05008">
    <property type="entry name" value="SIS_GlmS_GlmD_1"/>
    <property type="match status" value="1"/>
</dbReference>
<dbReference type="HAMAP" id="MF_00164">
    <property type="entry name" value="GlmS"/>
    <property type="match status" value="1"/>
</dbReference>
<dbReference type="PANTHER" id="PTHR10937:SF0">
    <property type="entry name" value="GLUTAMINE--FRUCTOSE-6-PHOSPHATE TRANSAMINASE (ISOMERIZING)"/>
    <property type="match status" value="1"/>
</dbReference>
<organism evidence="10 11">
    <name type="scientific">Geodia barretti</name>
    <name type="common">Barrett's horny sponge</name>
    <dbReference type="NCBI Taxonomy" id="519541"/>
    <lineage>
        <taxon>Eukaryota</taxon>
        <taxon>Metazoa</taxon>
        <taxon>Porifera</taxon>
        <taxon>Demospongiae</taxon>
        <taxon>Heteroscleromorpha</taxon>
        <taxon>Tetractinellida</taxon>
        <taxon>Astrophorina</taxon>
        <taxon>Geodiidae</taxon>
        <taxon>Geodia</taxon>
    </lineage>
</organism>
<comment type="catalytic activity">
    <reaction evidence="1">
        <text>D-fructose 6-phosphate + L-glutamine = D-glucosamine 6-phosphate + L-glutamate</text>
        <dbReference type="Rhea" id="RHEA:13237"/>
        <dbReference type="ChEBI" id="CHEBI:29985"/>
        <dbReference type="ChEBI" id="CHEBI:58359"/>
        <dbReference type="ChEBI" id="CHEBI:58725"/>
        <dbReference type="ChEBI" id="CHEBI:61527"/>
        <dbReference type="EC" id="2.6.1.16"/>
    </reaction>
</comment>
<dbReference type="NCBIfam" id="NF001484">
    <property type="entry name" value="PRK00331.1"/>
    <property type="match status" value="1"/>
</dbReference>
<comment type="pathway">
    <text evidence="2">Nucleotide-sugar biosynthesis; UDP-N-acetyl-alpha-D-glucosamine biosynthesis; alpha-D-glucosamine 6-phosphate from D-fructose 6-phosphate: step 1/1.</text>
</comment>
<dbReference type="Proteomes" id="UP001174909">
    <property type="component" value="Unassembled WGS sequence"/>
</dbReference>
<dbReference type="PANTHER" id="PTHR10937">
    <property type="entry name" value="GLUCOSAMINE--FRUCTOSE-6-PHOSPHATE AMINOTRANSFERASE, ISOMERIZING"/>
    <property type="match status" value="1"/>
</dbReference>
<dbReference type="PROSITE" id="PS51464">
    <property type="entry name" value="SIS"/>
    <property type="match status" value="2"/>
</dbReference>
<keyword evidence="7" id="KW-0315">Glutamine amidotransferase</keyword>
<dbReference type="GO" id="GO:0005829">
    <property type="term" value="C:cytosol"/>
    <property type="evidence" value="ECO:0007669"/>
    <property type="project" value="TreeGrafter"/>
</dbReference>
<dbReference type="FunFam" id="3.40.50.10490:FF:000001">
    <property type="entry name" value="Glutamine--fructose-6-phosphate aminotransferase [isomerizing]"/>
    <property type="match status" value="1"/>
</dbReference>
<dbReference type="InterPro" id="IPR047084">
    <property type="entry name" value="GFAT_N"/>
</dbReference>
<dbReference type="AlphaFoldDB" id="A0AA35R0I2"/>
<dbReference type="GO" id="GO:0097367">
    <property type="term" value="F:carbohydrate derivative binding"/>
    <property type="evidence" value="ECO:0007669"/>
    <property type="project" value="InterPro"/>
</dbReference>
<feature type="domain" description="SIS" evidence="9">
    <location>
        <begin position="296"/>
        <end position="435"/>
    </location>
</feature>
<dbReference type="Gene3D" id="3.60.20.10">
    <property type="entry name" value="Glutamine Phosphoribosylpyrophosphate, subunit 1, domain 1"/>
    <property type="match status" value="1"/>
</dbReference>
<dbReference type="NCBIfam" id="TIGR01135">
    <property type="entry name" value="glmS"/>
    <property type="match status" value="1"/>
</dbReference>
<evidence type="ECO:0000313" key="10">
    <source>
        <dbReference type="EMBL" id="CAI7997657.1"/>
    </source>
</evidence>
<dbReference type="Gene3D" id="3.40.50.10490">
    <property type="entry name" value="Glucose-6-phosphate isomerase like protein, domain 1"/>
    <property type="match status" value="2"/>
</dbReference>
<dbReference type="SUPFAM" id="SSF53697">
    <property type="entry name" value="SIS domain"/>
    <property type="match status" value="1"/>
</dbReference>
<evidence type="ECO:0000256" key="7">
    <source>
        <dbReference type="ARBA" id="ARBA00022962"/>
    </source>
</evidence>
<comment type="caution">
    <text evidence="10">The sequence shown here is derived from an EMBL/GenBank/DDBJ whole genome shotgun (WGS) entry which is preliminary data.</text>
</comment>
<dbReference type="InterPro" id="IPR005855">
    <property type="entry name" value="GFAT"/>
</dbReference>
<keyword evidence="11" id="KW-1185">Reference proteome</keyword>
<dbReference type="GO" id="GO:0006002">
    <property type="term" value="P:fructose 6-phosphate metabolic process"/>
    <property type="evidence" value="ECO:0007669"/>
    <property type="project" value="TreeGrafter"/>
</dbReference>
<dbReference type="InterPro" id="IPR001347">
    <property type="entry name" value="SIS_dom"/>
</dbReference>
<evidence type="ECO:0000256" key="6">
    <source>
        <dbReference type="ARBA" id="ARBA00022737"/>
    </source>
</evidence>
<dbReference type="Pfam" id="PF13522">
    <property type="entry name" value="GATase_6"/>
    <property type="match status" value="1"/>
</dbReference>
<dbReference type="EC" id="2.6.1.16" evidence="3"/>
<dbReference type="PROSITE" id="PS51278">
    <property type="entry name" value="GATASE_TYPE_2"/>
    <property type="match status" value="1"/>
</dbReference>
<evidence type="ECO:0000313" key="11">
    <source>
        <dbReference type="Proteomes" id="UP001174909"/>
    </source>
</evidence>
<feature type="domain" description="Glutamine amidotransferase type-2" evidence="8">
    <location>
        <begin position="2"/>
        <end position="227"/>
    </location>
</feature>
<dbReference type="CDD" id="cd05009">
    <property type="entry name" value="SIS_GlmS_GlmD_2"/>
    <property type="match status" value="1"/>
</dbReference>
<evidence type="ECO:0000256" key="4">
    <source>
        <dbReference type="ARBA" id="ARBA00022576"/>
    </source>
</evidence>
<evidence type="ECO:0000256" key="2">
    <source>
        <dbReference type="ARBA" id="ARBA00004775"/>
    </source>
</evidence>
<dbReference type="InterPro" id="IPR035490">
    <property type="entry name" value="GlmS/FrlB_SIS"/>
</dbReference>
<evidence type="ECO:0000259" key="8">
    <source>
        <dbReference type="PROSITE" id="PS51278"/>
    </source>
</evidence>
<evidence type="ECO:0000259" key="9">
    <source>
        <dbReference type="PROSITE" id="PS51464"/>
    </source>
</evidence>
<dbReference type="GO" id="GO:0006487">
    <property type="term" value="P:protein N-linked glycosylation"/>
    <property type="evidence" value="ECO:0007669"/>
    <property type="project" value="TreeGrafter"/>
</dbReference>
<keyword evidence="5" id="KW-0808">Transferase</keyword>
<name>A0AA35R0I2_GEOBA</name>
<dbReference type="GO" id="GO:0004360">
    <property type="term" value="F:glutamine-fructose-6-phosphate transaminase (isomerizing) activity"/>
    <property type="evidence" value="ECO:0007669"/>
    <property type="project" value="UniProtKB-EC"/>
</dbReference>
<sequence length="619" mass="65830">MCGIVGYVGDRPAWPIVVEGLRRLEYRGYDSAGVAVLGPESGLQLRKTVGRVLGLLHDADCPAPNGSAGLGHTRWATHGRPSEANAHPHTDCTGQIAVAHNGIVENHAELRADLRSKGHSFKSETDTEVISHLIEDAMSHGLGLPAAMLQLSGHVQGPQAIVAVHDGDDDSLCALKLGNAGGVAVAHHDGQGIVSSDLPALLPIVGRRGHLPVGFLEDGEVAIVTRQGIAFLDRTGRRVEKPMLNVDLDDVLVERGGYRHFMLKEIMEQPQAVTAALRDRVDFGRGLVTLPDLTLTDRELAGVSRVVLIGCGTSLNAAHVGRHLVERLAGIPAEAESASEFRYREPFLDPSTLVVAIGQSGETADTVAAMETVRQSGARLVTICNAPNSQAARLADHALLMGCGVEIGVASTKTFLSSLTLLNLLAMRLGTARSHLGSAASRKLVEGLARLPGNVAQLLESADDVEPLARSYYGRNNFLYLGRGINAPVATEGALKLKEISYIHAEAYAAGEMKHGPIALIDHAMPTLAIAPQDGLYDKMANNIQEVKARDGDVLAVLTQGDDRLSDLVDHSVFIPETAPNLTPLLATVPLQLFAYHIAVRRGCDVDQPRNLAKSVTVE</sequence>
<dbReference type="InterPro" id="IPR017932">
    <property type="entry name" value="GATase_2_dom"/>
</dbReference>
<dbReference type="SUPFAM" id="SSF56235">
    <property type="entry name" value="N-terminal nucleophile aminohydrolases (Ntn hydrolases)"/>
    <property type="match status" value="1"/>
</dbReference>
<feature type="domain" description="SIS" evidence="9">
    <location>
        <begin position="468"/>
        <end position="609"/>
    </location>
</feature>
<evidence type="ECO:0000256" key="5">
    <source>
        <dbReference type="ARBA" id="ARBA00022679"/>
    </source>
</evidence>
<protein>
    <recommendedName>
        <fullName evidence="3">glutamine--fructose-6-phosphate transaminase (isomerizing)</fullName>
        <ecNumber evidence="3">2.6.1.16</ecNumber>
    </recommendedName>
</protein>
<dbReference type="EMBL" id="CASHTH010000322">
    <property type="protein sequence ID" value="CAI7997657.1"/>
    <property type="molecule type" value="Genomic_DNA"/>
</dbReference>
<evidence type="ECO:0000256" key="3">
    <source>
        <dbReference type="ARBA" id="ARBA00012916"/>
    </source>
</evidence>
<proteinExistence type="inferred from homology"/>
<dbReference type="InterPro" id="IPR035466">
    <property type="entry name" value="GlmS/AgaS_SIS"/>
</dbReference>
<dbReference type="InterPro" id="IPR046348">
    <property type="entry name" value="SIS_dom_sf"/>
</dbReference>
<accession>A0AA35R0I2</accession>
<dbReference type="InterPro" id="IPR029055">
    <property type="entry name" value="Ntn_hydrolases_N"/>
</dbReference>